<keyword evidence="2" id="KW-0805">Transcription regulation</keyword>
<dbReference type="SUPFAM" id="SSF46785">
    <property type="entry name" value="Winged helix' DNA-binding domain"/>
    <property type="match status" value="1"/>
</dbReference>
<reference evidence="7" key="1">
    <citation type="submission" date="2018-02" db="EMBL/GenBank/DDBJ databases">
        <authorList>
            <person name="O'Hara-Hanley K."/>
            <person name="Soby S."/>
        </authorList>
    </citation>
    <scope>NUCLEOTIDE SEQUENCE [LARGE SCALE GENOMIC DNA]</scope>
    <source>
        <strain evidence="7">MWU14-2602</strain>
    </source>
</reference>
<organism evidence="6 7">
    <name type="scientific">Chromobacterium alticapitis</name>
    <dbReference type="NCBI Taxonomy" id="2073169"/>
    <lineage>
        <taxon>Bacteria</taxon>
        <taxon>Pseudomonadati</taxon>
        <taxon>Pseudomonadota</taxon>
        <taxon>Betaproteobacteria</taxon>
        <taxon>Neisseriales</taxon>
        <taxon>Chromobacteriaceae</taxon>
        <taxon>Chromobacterium</taxon>
    </lineage>
</organism>
<proteinExistence type="inferred from homology"/>
<dbReference type="PANTHER" id="PTHR30126:SF39">
    <property type="entry name" value="HTH-TYPE TRANSCRIPTIONAL REGULATOR CYSL"/>
    <property type="match status" value="1"/>
</dbReference>
<protein>
    <submittedName>
        <fullName evidence="6">LysR family transcriptional regulator</fullName>
    </submittedName>
</protein>
<dbReference type="Gene3D" id="1.10.10.10">
    <property type="entry name" value="Winged helix-like DNA-binding domain superfamily/Winged helix DNA-binding domain"/>
    <property type="match status" value="1"/>
</dbReference>
<evidence type="ECO:0000256" key="4">
    <source>
        <dbReference type="ARBA" id="ARBA00023163"/>
    </source>
</evidence>
<evidence type="ECO:0000313" key="7">
    <source>
        <dbReference type="Proteomes" id="UP000237082"/>
    </source>
</evidence>
<dbReference type="Pfam" id="PF00126">
    <property type="entry name" value="HTH_1"/>
    <property type="match status" value="1"/>
</dbReference>
<keyword evidence="3" id="KW-0238">DNA-binding</keyword>
<dbReference type="CDD" id="cd05466">
    <property type="entry name" value="PBP2_LTTR_substrate"/>
    <property type="match status" value="1"/>
</dbReference>
<dbReference type="InterPro" id="IPR036390">
    <property type="entry name" value="WH_DNA-bd_sf"/>
</dbReference>
<sequence>MTVSLDDLQLLLDAAELGSFSQAAARRGWAQPQVSQRIAQLESSLGAQLFKRHRRGAEPTAACLAYLPAARAALEALAEGKERLTIGEGLPKVRLGALPSLSGVAFGPLLRRLADAPVEIHCDTDHSPQILQQVLSGALDIGFVLHRPHPAGLELETLGETPIVAVAGASHPLATRRGVTLSQMAAYPLAPQRWGAAAEDLARRLRSLRQSVSPIHLLQPAAAARDLALWHGYVAFVPRLAVREELAQGLLKELDLAEPELGRWRVAMVWRGGKRRDAARDRVLEAARELAREWR</sequence>
<dbReference type="Pfam" id="PF03466">
    <property type="entry name" value="LysR_substrate"/>
    <property type="match status" value="1"/>
</dbReference>
<dbReference type="InterPro" id="IPR005119">
    <property type="entry name" value="LysR_subst-bd"/>
</dbReference>
<keyword evidence="7" id="KW-1185">Reference proteome</keyword>
<dbReference type="InterPro" id="IPR000847">
    <property type="entry name" value="LysR_HTH_N"/>
</dbReference>
<dbReference type="GO" id="GO:0003700">
    <property type="term" value="F:DNA-binding transcription factor activity"/>
    <property type="evidence" value="ECO:0007669"/>
    <property type="project" value="InterPro"/>
</dbReference>
<feature type="domain" description="HTH lysR-type" evidence="5">
    <location>
        <begin position="1"/>
        <end position="60"/>
    </location>
</feature>
<dbReference type="OrthoDB" id="8807047at2"/>
<dbReference type="PRINTS" id="PR00039">
    <property type="entry name" value="HTHLYSR"/>
</dbReference>
<dbReference type="InterPro" id="IPR036388">
    <property type="entry name" value="WH-like_DNA-bd_sf"/>
</dbReference>
<dbReference type="Gene3D" id="3.40.190.10">
    <property type="entry name" value="Periplasmic binding protein-like II"/>
    <property type="match status" value="2"/>
</dbReference>
<evidence type="ECO:0000256" key="2">
    <source>
        <dbReference type="ARBA" id="ARBA00023015"/>
    </source>
</evidence>
<accession>A0A2S5DHS9</accession>
<gene>
    <name evidence="6" type="ORF">C2I19_07925</name>
</gene>
<dbReference type="SUPFAM" id="SSF53850">
    <property type="entry name" value="Periplasmic binding protein-like II"/>
    <property type="match status" value="1"/>
</dbReference>
<dbReference type="EMBL" id="PQWB01000028">
    <property type="protein sequence ID" value="POZ62589.1"/>
    <property type="molecule type" value="Genomic_DNA"/>
</dbReference>
<dbReference type="RefSeq" id="WP_103902162.1">
    <property type="nucleotide sequence ID" value="NZ_PQWB01000028.1"/>
</dbReference>
<evidence type="ECO:0000256" key="1">
    <source>
        <dbReference type="ARBA" id="ARBA00009437"/>
    </source>
</evidence>
<dbReference type="PANTHER" id="PTHR30126">
    <property type="entry name" value="HTH-TYPE TRANSCRIPTIONAL REGULATOR"/>
    <property type="match status" value="1"/>
</dbReference>
<evidence type="ECO:0000259" key="5">
    <source>
        <dbReference type="PROSITE" id="PS50931"/>
    </source>
</evidence>
<dbReference type="PROSITE" id="PS50931">
    <property type="entry name" value="HTH_LYSR"/>
    <property type="match status" value="1"/>
</dbReference>
<evidence type="ECO:0000256" key="3">
    <source>
        <dbReference type="ARBA" id="ARBA00023125"/>
    </source>
</evidence>
<dbReference type="AlphaFoldDB" id="A0A2S5DHS9"/>
<comment type="caution">
    <text evidence="6">The sequence shown here is derived from an EMBL/GenBank/DDBJ whole genome shotgun (WGS) entry which is preliminary data.</text>
</comment>
<dbReference type="GO" id="GO:0000976">
    <property type="term" value="F:transcription cis-regulatory region binding"/>
    <property type="evidence" value="ECO:0007669"/>
    <property type="project" value="TreeGrafter"/>
</dbReference>
<keyword evidence="4" id="KW-0804">Transcription</keyword>
<evidence type="ECO:0000313" key="6">
    <source>
        <dbReference type="EMBL" id="POZ62589.1"/>
    </source>
</evidence>
<dbReference type="Proteomes" id="UP000237082">
    <property type="component" value="Unassembled WGS sequence"/>
</dbReference>
<name>A0A2S5DHS9_9NEIS</name>
<comment type="similarity">
    <text evidence="1">Belongs to the LysR transcriptional regulatory family.</text>
</comment>